<accession>A0A8T2JPB0</accession>
<dbReference type="GO" id="GO:0006390">
    <property type="term" value="P:mitochondrial transcription"/>
    <property type="evidence" value="ECO:0007669"/>
    <property type="project" value="TreeGrafter"/>
</dbReference>
<evidence type="ECO:0000256" key="3">
    <source>
        <dbReference type="SAM" id="MobiDB-lite"/>
    </source>
</evidence>
<dbReference type="GO" id="GO:0061668">
    <property type="term" value="P:mitochondrial ribosome assembly"/>
    <property type="evidence" value="ECO:0007669"/>
    <property type="project" value="TreeGrafter"/>
</dbReference>
<evidence type="ECO:0000256" key="1">
    <source>
        <dbReference type="ARBA" id="ARBA00007692"/>
    </source>
</evidence>
<dbReference type="Pfam" id="PF02536">
    <property type="entry name" value="mTERF"/>
    <property type="match status" value="1"/>
</dbReference>
<dbReference type="GO" id="GO:0005739">
    <property type="term" value="C:mitochondrion"/>
    <property type="evidence" value="ECO:0007669"/>
    <property type="project" value="TreeGrafter"/>
</dbReference>
<proteinExistence type="inferred from homology"/>
<dbReference type="Gene3D" id="1.25.70.10">
    <property type="entry name" value="Transcription termination factor 3, mitochondrial"/>
    <property type="match status" value="1"/>
</dbReference>
<protein>
    <submittedName>
        <fullName evidence="4">Uncharacterized protein</fullName>
    </submittedName>
</protein>
<evidence type="ECO:0000256" key="2">
    <source>
        <dbReference type="ARBA" id="ARBA00022946"/>
    </source>
</evidence>
<comment type="caution">
    <text evidence="4">The sequence shown here is derived from an EMBL/GenBank/DDBJ whole genome shotgun (WGS) entry which is preliminary data.</text>
</comment>
<feature type="region of interest" description="Disordered" evidence="3">
    <location>
        <begin position="257"/>
        <end position="307"/>
    </location>
</feature>
<dbReference type="EMBL" id="JAACNH010000004">
    <property type="protein sequence ID" value="KAG8445393.1"/>
    <property type="molecule type" value="Genomic_DNA"/>
</dbReference>
<evidence type="ECO:0000313" key="5">
    <source>
        <dbReference type="Proteomes" id="UP000812440"/>
    </source>
</evidence>
<keyword evidence="2" id="KW-0809">Transit peptide</keyword>
<gene>
    <name evidence="4" type="ORF">GDO86_010250</name>
</gene>
<dbReference type="AlphaFoldDB" id="A0A8T2JPB0"/>
<organism evidence="4 5">
    <name type="scientific">Hymenochirus boettgeri</name>
    <name type="common">Congo dwarf clawed frog</name>
    <dbReference type="NCBI Taxonomy" id="247094"/>
    <lineage>
        <taxon>Eukaryota</taxon>
        <taxon>Metazoa</taxon>
        <taxon>Chordata</taxon>
        <taxon>Craniata</taxon>
        <taxon>Vertebrata</taxon>
        <taxon>Euteleostomi</taxon>
        <taxon>Amphibia</taxon>
        <taxon>Batrachia</taxon>
        <taxon>Anura</taxon>
        <taxon>Pipoidea</taxon>
        <taxon>Pipidae</taxon>
        <taxon>Pipinae</taxon>
        <taxon>Hymenochirus</taxon>
    </lineage>
</organism>
<dbReference type="OrthoDB" id="9991972at2759"/>
<reference evidence="4" key="1">
    <citation type="thesis" date="2020" institute="ProQuest LLC" country="789 East Eisenhower Parkway, Ann Arbor, MI, USA">
        <title>Comparative Genomics and Chromosome Evolution.</title>
        <authorList>
            <person name="Mudd A.B."/>
        </authorList>
    </citation>
    <scope>NUCLEOTIDE SEQUENCE</scope>
    <source>
        <strain evidence="4">Female2</strain>
        <tissue evidence="4">Blood</tissue>
    </source>
</reference>
<feature type="compositionally biased region" description="Acidic residues" evidence="3">
    <location>
        <begin position="264"/>
        <end position="297"/>
    </location>
</feature>
<comment type="similarity">
    <text evidence="1">Belongs to the mTERF family.</text>
</comment>
<sequence length="307" mass="34895">MVSRCLRHCLMPCSTLGLRHLSVSNIPGAARELIDLGFNEEQVGTVLSLKPSRGDPQHRISCIKELLFIGLSPQTVVSILIDSPELRKTSVKEIQDRTDNLRSLGLGEGFLHKSLSRCPSLLSLPRSQVLAAVKCLKQRCKFSAQQVTDILCSSPEAITQDPSYLEEVFQYVYFRMGGTHKDIITSGLFLMPLNEIRVRHQFLERLGRFCPPNKKGVSPSSNPKLKQVLRFSERDFLTHIAQTSSEELHVFRNLLAREEKDSKGDEDDEENIESTDSEEENTDSEKEESDSEEEEENRNDHNRKKKR</sequence>
<keyword evidence="5" id="KW-1185">Reference proteome</keyword>
<dbReference type="Proteomes" id="UP000812440">
    <property type="component" value="Chromosome 5"/>
</dbReference>
<dbReference type="InterPro" id="IPR003690">
    <property type="entry name" value="MTERF"/>
</dbReference>
<dbReference type="GO" id="GO:0003676">
    <property type="term" value="F:nucleic acid binding"/>
    <property type="evidence" value="ECO:0007669"/>
    <property type="project" value="InterPro"/>
</dbReference>
<dbReference type="PANTHER" id="PTHR13068:SF203">
    <property type="entry name" value="TRANSCRIPTION TERMINATION FACTOR 4, MITOCHONDRIAL"/>
    <property type="match status" value="1"/>
</dbReference>
<dbReference type="PANTHER" id="PTHR13068">
    <property type="entry name" value="CGI-12 PROTEIN-RELATED"/>
    <property type="match status" value="1"/>
</dbReference>
<evidence type="ECO:0000313" key="4">
    <source>
        <dbReference type="EMBL" id="KAG8445393.1"/>
    </source>
</evidence>
<name>A0A8T2JPB0_9PIPI</name>
<dbReference type="InterPro" id="IPR038538">
    <property type="entry name" value="MTERF_sf"/>
</dbReference>